<evidence type="ECO:0000313" key="1">
    <source>
        <dbReference type="EMBL" id="GHO45843.1"/>
    </source>
</evidence>
<proteinExistence type="predicted"/>
<accession>A0A8J3I4M2</accession>
<dbReference type="EMBL" id="BNJF01000002">
    <property type="protein sequence ID" value="GHO45843.1"/>
    <property type="molecule type" value="Genomic_DNA"/>
</dbReference>
<gene>
    <name evidence="1" type="ORF">KSX_40060</name>
</gene>
<organism evidence="1 2">
    <name type="scientific">Ktedonospora formicarum</name>
    <dbReference type="NCBI Taxonomy" id="2778364"/>
    <lineage>
        <taxon>Bacteria</taxon>
        <taxon>Bacillati</taxon>
        <taxon>Chloroflexota</taxon>
        <taxon>Ktedonobacteria</taxon>
        <taxon>Ktedonobacterales</taxon>
        <taxon>Ktedonobacteraceae</taxon>
        <taxon>Ktedonospora</taxon>
    </lineage>
</organism>
<protein>
    <submittedName>
        <fullName evidence="1">Uncharacterized protein</fullName>
    </submittedName>
</protein>
<reference evidence="1" key="1">
    <citation type="submission" date="2020-10" db="EMBL/GenBank/DDBJ databases">
        <title>Taxonomic study of unclassified bacteria belonging to the class Ktedonobacteria.</title>
        <authorList>
            <person name="Yabe S."/>
            <person name="Wang C.M."/>
            <person name="Zheng Y."/>
            <person name="Sakai Y."/>
            <person name="Cavaletti L."/>
            <person name="Monciardini P."/>
            <person name="Donadio S."/>
        </authorList>
    </citation>
    <scope>NUCLEOTIDE SEQUENCE</scope>
    <source>
        <strain evidence="1">SOSP1-1</strain>
    </source>
</reference>
<dbReference type="Proteomes" id="UP000612362">
    <property type="component" value="Unassembled WGS sequence"/>
</dbReference>
<evidence type="ECO:0000313" key="2">
    <source>
        <dbReference type="Proteomes" id="UP000612362"/>
    </source>
</evidence>
<sequence>MHLPLPNKPRKADLAMEKSTPIATLIKEVICPFRTFFILFYAAREFYEERNQ</sequence>
<name>A0A8J3I4M2_9CHLR</name>
<dbReference type="AlphaFoldDB" id="A0A8J3I4M2"/>
<comment type="caution">
    <text evidence="1">The sequence shown here is derived from an EMBL/GenBank/DDBJ whole genome shotgun (WGS) entry which is preliminary data.</text>
</comment>
<keyword evidence="2" id="KW-1185">Reference proteome</keyword>